<evidence type="ECO:0000259" key="1">
    <source>
        <dbReference type="Pfam" id="PF00723"/>
    </source>
</evidence>
<dbReference type="InterPro" id="IPR045582">
    <property type="entry name" value="Trehalase-like_N"/>
</dbReference>
<accession>A0A164V761</accession>
<dbReference type="OrthoDB" id="406733at2759"/>
<feature type="domain" description="Trehalase-like N-terminal" evidence="2">
    <location>
        <begin position="19"/>
        <end position="149"/>
    </location>
</feature>
<dbReference type="InterPro" id="IPR011613">
    <property type="entry name" value="GH15-like"/>
</dbReference>
<keyword evidence="3" id="KW-0378">Hydrolase</keyword>
<dbReference type="InterPro" id="IPR012341">
    <property type="entry name" value="6hp_glycosidase-like_sf"/>
</dbReference>
<sequence length="719" mass="80734">MTTPSIGKQPVEKERGYINIQDHGLIGNMHTAALVSIDGSIESYCVPDFDSPSIFARILDKDKGGHFSITPHGQFNTKQSYLPSSNVLSTKFLSEEGVANVIDFLPRQSDRTLGKAPLFWLIRRVEIIRGKIPLRVEVAPAFNYARSAHSTTIIDDNSTPDLPQKKILFNSPPDPKNKWQGSSLDLRYVVDSAVEGVPPPKIDLQLLDLRNKGHLGLSAFVELGDLVEGQVVTFVLRTPPDCKYANGTSTNSEGSGEEGEACGNERIVSKRRATELGVDFNDLVRGTSKLRRKDDPILTAELVSTLLRDTNTFWNTWIRKSTYKGSWKEAVHRSALALKLLIFEPTGAIVASPTFSLPEYIGGTRNWDYRASWIRDSSFTLYALIRLGFTQEANAYMDFIFHRLEHRNADGSLQIMYTIRGGKDLEEIELNHLDGHKGSRPVRIGNGAADHLQLDIYGELMDCIYLGQKFGKPLSYEIWVAIRELVEYVVANHNRPDLSIWEVRNRERNFTYSKVMMWVAIDRGLRLADKRSLPCPRRDVWLAARDHLYEEIMTKAWNPEKQFFGQSYEDTDVLDSAVLIMPLVFFSSNADNRFLSTLKAILKSRERGGLTVNNLVYRYDVTKTDDGVGGEEGTFCLCTLWCVEALTRAGQYEPAMLQRAVTMFEDFLQYGNHVSLFSEEISDSGEGLGNAVQGFTHVTLISAAYNLSRTMAGGPVGRM</sequence>
<protein>
    <submittedName>
        <fullName evidence="3">Glycoside hydrolase family 15 protein</fullName>
    </submittedName>
</protein>
<feature type="domain" description="GH15-like" evidence="1">
    <location>
        <begin position="328"/>
        <end position="704"/>
    </location>
</feature>
<dbReference type="Pfam" id="PF19291">
    <property type="entry name" value="TREH_N"/>
    <property type="match status" value="1"/>
</dbReference>
<reference evidence="3 4" key="1">
    <citation type="journal article" date="2016" name="Mol. Biol. Evol.">
        <title>Comparative Genomics of Early-Diverging Mushroom-Forming Fungi Provides Insights into the Origins of Lignocellulose Decay Capabilities.</title>
        <authorList>
            <person name="Nagy L.G."/>
            <person name="Riley R."/>
            <person name="Tritt A."/>
            <person name="Adam C."/>
            <person name="Daum C."/>
            <person name="Floudas D."/>
            <person name="Sun H."/>
            <person name="Yadav J.S."/>
            <person name="Pangilinan J."/>
            <person name="Larsson K.H."/>
            <person name="Matsuura K."/>
            <person name="Barry K."/>
            <person name="Labutti K."/>
            <person name="Kuo R."/>
            <person name="Ohm R.A."/>
            <person name="Bhattacharya S.S."/>
            <person name="Shirouzu T."/>
            <person name="Yoshinaga Y."/>
            <person name="Martin F.M."/>
            <person name="Grigoriev I.V."/>
            <person name="Hibbett D.S."/>
        </authorList>
    </citation>
    <scope>NUCLEOTIDE SEQUENCE [LARGE SCALE GENOMIC DNA]</scope>
    <source>
        <strain evidence="3 4">HHB9708</strain>
    </source>
</reference>
<evidence type="ECO:0000313" key="3">
    <source>
        <dbReference type="EMBL" id="KZS93880.1"/>
    </source>
</evidence>
<organism evidence="3 4">
    <name type="scientific">Sistotremastrum niveocremeum HHB9708</name>
    <dbReference type="NCBI Taxonomy" id="1314777"/>
    <lineage>
        <taxon>Eukaryota</taxon>
        <taxon>Fungi</taxon>
        <taxon>Dikarya</taxon>
        <taxon>Basidiomycota</taxon>
        <taxon>Agaricomycotina</taxon>
        <taxon>Agaricomycetes</taxon>
        <taxon>Sistotremastrales</taxon>
        <taxon>Sistotremastraceae</taxon>
        <taxon>Sertulicium</taxon>
        <taxon>Sertulicium niveocremeum</taxon>
    </lineage>
</organism>
<dbReference type="PANTHER" id="PTHR31616:SF0">
    <property type="entry name" value="GLUCAN 1,4-ALPHA-GLUCOSIDASE"/>
    <property type="match status" value="1"/>
</dbReference>
<evidence type="ECO:0000313" key="4">
    <source>
        <dbReference type="Proteomes" id="UP000076722"/>
    </source>
</evidence>
<dbReference type="GO" id="GO:0004553">
    <property type="term" value="F:hydrolase activity, hydrolyzing O-glycosyl compounds"/>
    <property type="evidence" value="ECO:0007669"/>
    <property type="project" value="UniProtKB-ARBA"/>
</dbReference>
<dbReference type="Gene3D" id="1.50.10.10">
    <property type="match status" value="1"/>
</dbReference>
<dbReference type="PANTHER" id="PTHR31616">
    <property type="entry name" value="TREHALASE"/>
    <property type="match status" value="1"/>
</dbReference>
<dbReference type="SUPFAM" id="SSF48208">
    <property type="entry name" value="Six-hairpin glycosidases"/>
    <property type="match status" value="1"/>
</dbReference>
<dbReference type="AlphaFoldDB" id="A0A164V761"/>
<proteinExistence type="predicted"/>
<dbReference type="EMBL" id="KV419406">
    <property type="protein sequence ID" value="KZS93880.1"/>
    <property type="molecule type" value="Genomic_DNA"/>
</dbReference>
<dbReference type="Proteomes" id="UP000076722">
    <property type="component" value="Unassembled WGS sequence"/>
</dbReference>
<dbReference type="Pfam" id="PF00723">
    <property type="entry name" value="Glyco_hydro_15"/>
    <property type="match status" value="1"/>
</dbReference>
<gene>
    <name evidence="3" type="ORF">SISNIDRAFT_440988</name>
</gene>
<dbReference type="GO" id="GO:0005975">
    <property type="term" value="P:carbohydrate metabolic process"/>
    <property type="evidence" value="ECO:0007669"/>
    <property type="project" value="InterPro"/>
</dbReference>
<name>A0A164V761_9AGAM</name>
<dbReference type="InterPro" id="IPR008928">
    <property type="entry name" value="6-hairpin_glycosidase_sf"/>
</dbReference>
<keyword evidence="4" id="KW-1185">Reference proteome</keyword>
<evidence type="ECO:0000259" key="2">
    <source>
        <dbReference type="Pfam" id="PF19291"/>
    </source>
</evidence>